<feature type="site" description="Transition state stabilizer" evidence="7">
    <location>
        <position position="16"/>
    </location>
</feature>
<dbReference type="Gene3D" id="3.90.550.10">
    <property type="entry name" value="Spore Coat Polysaccharide Biosynthesis Protein SpsA, Chain A"/>
    <property type="match status" value="1"/>
</dbReference>
<evidence type="ECO:0000256" key="4">
    <source>
        <dbReference type="ARBA" id="ARBA00022679"/>
    </source>
</evidence>
<keyword evidence="9" id="KW-1185">Reference proteome</keyword>
<proteinExistence type="inferred from homology"/>
<dbReference type="EMBL" id="FMWO01000048">
    <property type="protein sequence ID" value="SCZ85527.1"/>
    <property type="molecule type" value="Genomic_DNA"/>
</dbReference>
<evidence type="ECO:0000256" key="5">
    <source>
        <dbReference type="ARBA" id="ARBA00022695"/>
    </source>
</evidence>
<dbReference type="HAMAP" id="MF_00108">
    <property type="entry name" value="IspD"/>
    <property type="match status" value="1"/>
</dbReference>
<accession>A0A1G5SEX3</accession>
<sequence length="230" mass="25356">MANFIALIPAAGTGSRIGEAVPKQYLSLVGKPMIYHALHALYHTVRITRIGVVLAPDDADWERYDWSRFDDKLMVMRCGGATRAESVTNGLRSLRVSGSIHDQDWILVHDAARPGLSVTLIERLLDQLAEDEVGGLLAIPLADTLKRANSDNRVARTEPRERLWQAQTPQMFRAALLLNALQNAPEGITDDASAVEATGRLPRLVMGDAYNFKVTYPQDMALAALVLQEK</sequence>
<dbReference type="PROSITE" id="PS01295">
    <property type="entry name" value="ISPD"/>
    <property type="match status" value="1"/>
</dbReference>
<dbReference type="AlphaFoldDB" id="A0A1G5SEX3"/>
<evidence type="ECO:0000313" key="9">
    <source>
        <dbReference type="Proteomes" id="UP000198729"/>
    </source>
</evidence>
<dbReference type="PANTHER" id="PTHR32125:SF4">
    <property type="entry name" value="2-C-METHYL-D-ERYTHRITOL 4-PHOSPHATE CYTIDYLYLTRANSFERASE, CHLOROPLASTIC"/>
    <property type="match status" value="1"/>
</dbReference>
<feature type="site" description="Transition state stabilizer" evidence="7">
    <location>
        <position position="23"/>
    </location>
</feature>
<comment type="pathway">
    <text evidence="2 7">Isoprenoid biosynthesis; isopentenyl diphosphate biosynthesis via DXP pathway; isopentenyl diphosphate from 1-deoxy-D-xylulose 5-phosphate: step 2/6.</text>
</comment>
<dbReference type="PANTHER" id="PTHR32125">
    <property type="entry name" value="2-C-METHYL-D-ERYTHRITOL 4-PHOSPHATE CYTIDYLYLTRANSFERASE, CHLOROPLASTIC"/>
    <property type="match status" value="1"/>
</dbReference>
<name>A0A1G5SEX3_9PROT</name>
<evidence type="ECO:0000256" key="6">
    <source>
        <dbReference type="ARBA" id="ARBA00023229"/>
    </source>
</evidence>
<dbReference type="FunFam" id="3.90.550.10:FF:000003">
    <property type="entry name" value="2-C-methyl-D-erythritol 4-phosphate cytidylyltransferase"/>
    <property type="match status" value="1"/>
</dbReference>
<evidence type="ECO:0000256" key="3">
    <source>
        <dbReference type="ARBA" id="ARBA00009789"/>
    </source>
</evidence>
<dbReference type="GO" id="GO:0019288">
    <property type="term" value="P:isopentenyl diphosphate biosynthetic process, methylerythritol 4-phosphate pathway"/>
    <property type="evidence" value="ECO:0007669"/>
    <property type="project" value="UniProtKB-UniRule"/>
</dbReference>
<dbReference type="InterPro" id="IPR050088">
    <property type="entry name" value="IspD/TarI_cytidylyltransf_bact"/>
</dbReference>
<dbReference type="STRING" id="51642.NSMM_400005"/>
<evidence type="ECO:0000256" key="2">
    <source>
        <dbReference type="ARBA" id="ARBA00004787"/>
    </source>
</evidence>
<gene>
    <name evidence="7 8" type="primary">ispD</name>
    <name evidence="8" type="ORF">NSMM_400005</name>
</gene>
<feature type="site" description="Positions MEP for the nucleophilic attack" evidence="7">
    <location>
        <position position="160"/>
    </location>
</feature>
<comment type="catalytic activity">
    <reaction evidence="1 7">
        <text>2-C-methyl-D-erythritol 4-phosphate + CTP + H(+) = 4-CDP-2-C-methyl-D-erythritol + diphosphate</text>
        <dbReference type="Rhea" id="RHEA:13429"/>
        <dbReference type="ChEBI" id="CHEBI:15378"/>
        <dbReference type="ChEBI" id="CHEBI:33019"/>
        <dbReference type="ChEBI" id="CHEBI:37563"/>
        <dbReference type="ChEBI" id="CHEBI:57823"/>
        <dbReference type="ChEBI" id="CHEBI:58262"/>
        <dbReference type="EC" id="2.7.7.60"/>
    </reaction>
</comment>
<dbReference type="OrthoDB" id="9806837at2"/>
<comment type="similarity">
    <text evidence="3 7">Belongs to the IspD/TarI cytidylyltransferase family. IspD subfamily.</text>
</comment>
<dbReference type="Proteomes" id="UP000198729">
    <property type="component" value="Unassembled WGS sequence"/>
</dbReference>
<dbReference type="SUPFAM" id="SSF53448">
    <property type="entry name" value="Nucleotide-diphospho-sugar transferases"/>
    <property type="match status" value="1"/>
</dbReference>
<evidence type="ECO:0000313" key="8">
    <source>
        <dbReference type="EMBL" id="SCZ85527.1"/>
    </source>
</evidence>
<dbReference type="EC" id="2.7.7.60" evidence="7"/>
<keyword evidence="4 7" id="KW-0808">Transferase</keyword>
<dbReference type="GO" id="GO:0050518">
    <property type="term" value="F:2-C-methyl-D-erythritol 4-phosphate cytidylyltransferase activity"/>
    <property type="evidence" value="ECO:0007669"/>
    <property type="project" value="UniProtKB-UniRule"/>
</dbReference>
<dbReference type="InterPro" id="IPR034683">
    <property type="entry name" value="IspD/TarI"/>
</dbReference>
<dbReference type="NCBIfam" id="TIGR00453">
    <property type="entry name" value="ispD"/>
    <property type="match status" value="1"/>
</dbReference>
<keyword evidence="5 7" id="KW-0548">Nucleotidyltransferase</keyword>
<dbReference type="UniPathway" id="UPA00056">
    <property type="reaction ID" value="UER00093"/>
</dbReference>
<comment type="function">
    <text evidence="7">Catalyzes the formation of 4-diphosphocytidyl-2-C-methyl-D-erythritol from CTP and 2-C-methyl-D-erythritol 4-phosphate (MEP).</text>
</comment>
<evidence type="ECO:0000256" key="1">
    <source>
        <dbReference type="ARBA" id="ARBA00001282"/>
    </source>
</evidence>
<evidence type="ECO:0000256" key="7">
    <source>
        <dbReference type="HAMAP-Rule" id="MF_00108"/>
    </source>
</evidence>
<dbReference type="InterPro" id="IPR018294">
    <property type="entry name" value="ISPD_synthase_CS"/>
</dbReference>
<organism evidence="8 9">
    <name type="scientific">Nitrosomonas mobilis</name>
    <dbReference type="NCBI Taxonomy" id="51642"/>
    <lineage>
        <taxon>Bacteria</taxon>
        <taxon>Pseudomonadati</taxon>
        <taxon>Pseudomonadota</taxon>
        <taxon>Betaproteobacteria</taxon>
        <taxon>Nitrosomonadales</taxon>
        <taxon>Nitrosomonadaceae</taxon>
        <taxon>Nitrosomonas</taxon>
    </lineage>
</organism>
<reference evidence="8 9" key="1">
    <citation type="submission" date="2016-10" db="EMBL/GenBank/DDBJ databases">
        <authorList>
            <person name="de Groot N.N."/>
        </authorList>
    </citation>
    <scope>NUCLEOTIDE SEQUENCE [LARGE SCALE GENOMIC DNA]</scope>
    <source>
        <strain evidence="8">1</strain>
    </source>
</reference>
<dbReference type="InterPro" id="IPR029044">
    <property type="entry name" value="Nucleotide-diphossugar_trans"/>
</dbReference>
<protein>
    <recommendedName>
        <fullName evidence="7">2-C-methyl-D-erythritol 4-phosphate cytidylyltransferase</fullName>
        <ecNumber evidence="7">2.7.7.60</ecNumber>
    </recommendedName>
    <alternativeName>
        <fullName evidence="7">4-diphosphocytidyl-2C-methyl-D-erythritol synthase</fullName>
    </alternativeName>
    <alternativeName>
        <fullName evidence="7">MEP cytidylyltransferase</fullName>
        <shortName evidence="7">MCT</shortName>
    </alternativeName>
</protein>
<dbReference type="InterPro" id="IPR001228">
    <property type="entry name" value="IspD"/>
</dbReference>
<feature type="site" description="Positions MEP for the nucleophilic attack" evidence="7">
    <location>
        <position position="213"/>
    </location>
</feature>
<dbReference type="CDD" id="cd02516">
    <property type="entry name" value="CDP-ME_synthetase"/>
    <property type="match status" value="1"/>
</dbReference>
<keyword evidence="6 7" id="KW-0414">Isoprene biosynthesis</keyword>
<dbReference type="RefSeq" id="WP_090285918.1">
    <property type="nucleotide sequence ID" value="NZ_FMWO01000048.1"/>
</dbReference>
<dbReference type="Pfam" id="PF01128">
    <property type="entry name" value="IspD"/>
    <property type="match status" value="1"/>
</dbReference>